<evidence type="ECO:0000313" key="5">
    <source>
        <dbReference type="EMBL" id="TEY24755.1"/>
    </source>
</evidence>
<protein>
    <recommendedName>
        <fullName evidence="4">Tyrosinase copper-binding domain-containing protein</fullName>
    </recommendedName>
</protein>
<evidence type="ECO:0000256" key="1">
    <source>
        <dbReference type="ARBA" id="ARBA00022723"/>
    </source>
</evidence>
<dbReference type="PANTHER" id="PTHR11474:SF126">
    <property type="entry name" value="TYROSINASE-LIKE PROTEIN TYR-1-RELATED"/>
    <property type="match status" value="1"/>
</dbReference>
<dbReference type="STRING" id="38488.A0A4Y8CCG2"/>
<keyword evidence="3" id="KW-0472">Membrane</keyword>
<keyword evidence="6" id="KW-1185">Reference proteome</keyword>
<keyword evidence="3" id="KW-1133">Transmembrane helix</keyword>
<dbReference type="InterPro" id="IPR050316">
    <property type="entry name" value="Tyrosinase/Hemocyanin"/>
</dbReference>
<keyword evidence="1" id="KW-0479">Metal-binding</keyword>
<feature type="transmembrane region" description="Helical" evidence="3">
    <location>
        <begin position="38"/>
        <end position="61"/>
    </location>
</feature>
<dbReference type="SUPFAM" id="SSF48056">
    <property type="entry name" value="Di-copper centre-containing domain"/>
    <property type="match status" value="1"/>
</dbReference>
<organism evidence="5 6">
    <name type="scientific">Botryotinia calthae</name>
    <dbReference type="NCBI Taxonomy" id="38488"/>
    <lineage>
        <taxon>Eukaryota</taxon>
        <taxon>Fungi</taxon>
        <taxon>Dikarya</taxon>
        <taxon>Ascomycota</taxon>
        <taxon>Pezizomycotina</taxon>
        <taxon>Leotiomycetes</taxon>
        <taxon>Helotiales</taxon>
        <taxon>Sclerotiniaceae</taxon>
        <taxon>Botryotinia</taxon>
    </lineage>
</organism>
<evidence type="ECO:0000256" key="2">
    <source>
        <dbReference type="ARBA" id="ARBA00023008"/>
    </source>
</evidence>
<dbReference type="Gene3D" id="1.10.1280.10">
    <property type="entry name" value="Di-copper center containing domain from catechol oxidase"/>
    <property type="match status" value="1"/>
</dbReference>
<evidence type="ECO:0000256" key="3">
    <source>
        <dbReference type="SAM" id="Phobius"/>
    </source>
</evidence>
<name>A0A4Y8CCG2_9HELO</name>
<accession>A0A4Y8CCG2</accession>
<dbReference type="InterPro" id="IPR002227">
    <property type="entry name" value="Tyrosinase_Cu-bd"/>
</dbReference>
<gene>
    <name evidence="5" type="ORF">BOTCAL_1364g00020</name>
</gene>
<dbReference type="Pfam" id="PF00264">
    <property type="entry name" value="Tyrosinase"/>
    <property type="match status" value="1"/>
</dbReference>
<comment type="caution">
    <text evidence="5">The sequence shown here is derived from an EMBL/GenBank/DDBJ whole genome shotgun (WGS) entry which is preliminary data.</text>
</comment>
<dbReference type="EMBL" id="PHWZ01001360">
    <property type="protein sequence ID" value="TEY24755.1"/>
    <property type="molecule type" value="Genomic_DNA"/>
</dbReference>
<dbReference type="PANTHER" id="PTHR11474">
    <property type="entry name" value="TYROSINASE FAMILY MEMBER"/>
    <property type="match status" value="1"/>
</dbReference>
<dbReference type="AlphaFoldDB" id="A0A4Y8CCG2"/>
<dbReference type="GO" id="GO:0046872">
    <property type="term" value="F:metal ion binding"/>
    <property type="evidence" value="ECO:0007669"/>
    <property type="project" value="UniProtKB-KW"/>
</dbReference>
<dbReference type="InterPro" id="IPR008922">
    <property type="entry name" value="Di-copper_centre_dom_sf"/>
</dbReference>
<dbReference type="GO" id="GO:0016491">
    <property type="term" value="F:oxidoreductase activity"/>
    <property type="evidence" value="ECO:0007669"/>
    <property type="project" value="InterPro"/>
</dbReference>
<keyword evidence="2" id="KW-0186">Copper</keyword>
<dbReference type="PRINTS" id="PR00092">
    <property type="entry name" value="TYROSINASE"/>
</dbReference>
<feature type="domain" description="Tyrosinase copper-binding" evidence="4">
    <location>
        <begin position="122"/>
        <end position="330"/>
    </location>
</feature>
<proteinExistence type="predicted"/>
<keyword evidence="3" id="KW-0812">Transmembrane</keyword>
<sequence>MFFSKRQSYISLENPEDEEAKIGNYPHSQNEKKTTVEINLSGIIVIVLLLTLSITSIWALFIQNIIHWSAVATPSITFSTKCVSPPVRREWRTLSTSARERYIDAVQCLTTKPSRVRNNGSLYDDFPYIHQQTAPTAHSAAPFLPWHRYFIHVYEDALRNECSYKGDLPYWDWSADWKDFANSPIWDSQRGFGGDGKSSDESTVGQGSCVMDGPFAGLEAMFYGDDYKPHCLSRGFSTGKSLQELSELIKPDVVDEIMQEKEFKDFAERLEKNAHRFVSGRIRGDFSKFTGPYGKNPLQFSLFSPISFPTHPVFFLHHANLDRLWWEWQQEDPEKRLLAYGGKAPKVATSPTVQLTDMLSVGELKRQVSVKEVMQTDSGMFCYQY</sequence>
<evidence type="ECO:0000313" key="6">
    <source>
        <dbReference type="Proteomes" id="UP000297299"/>
    </source>
</evidence>
<dbReference type="Proteomes" id="UP000297299">
    <property type="component" value="Unassembled WGS sequence"/>
</dbReference>
<evidence type="ECO:0000259" key="4">
    <source>
        <dbReference type="Pfam" id="PF00264"/>
    </source>
</evidence>
<dbReference type="OrthoDB" id="6132182at2759"/>
<reference evidence="5 6" key="1">
    <citation type="submission" date="2017-11" db="EMBL/GenBank/DDBJ databases">
        <title>Comparative genomics of Botrytis spp.</title>
        <authorList>
            <person name="Valero-Jimenez C.A."/>
            <person name="Tapia P."/>
            <person name="Veloso J."/>
            <person name="Silva-Moreno E."/>
            <person name="Staats M."/>
            <person name="Valdes J.H."/>
            <person name="Van Kan J.A.L."/>
        </authorList>
    </citation>
    <scope>NUCLEOTIDE SEQUENCE [LARGE SCALE GENOMIC DNA]</scope>
    <source>
        <strain evidence="5 6">MUCL2830</strain>
    </source>
</reference>